<dbReference type="RefSeq" id="WP_169584363.1">
    <property type="nucleotide sequence ID" value="NZ_VCQU01000001.1"/>
</dbReference>
<reference evidence="2 3" key="2">
    <citation type="submission" date="2020-06" db="EMBL/GenBank/DDBJ databases">
        <title>Antribacter stalactiti gen. nov., sp. nov., a new member of the family Nacardiaceae isolated from a cave.</title>
        <authorList>
            <person name="Kim I.S."/>
        </authorList>
    </citation>
    <scope>NUCLEOTIDE SEQUENCE [LARGE SCALE GENOMIC DNA]</scope>
    <source>
        <strain evidence="2 3">YC2-7</strain>
    </source>
</reference>
<dbReference type="EMBL" id="VCQU01000001">
    <property type="protein sequence ID" value="NMN93660.1"/>
    <property type="molecule type" value="Genomic_DNA"/>
</dbReference>
<accession>A0A848KC25</accession>
<dbReference type="Pfam" id="PF09656">
    <property type="entry name" value="PGPGW"/>
    <property type="match status" value="1"/>
</dbReference>
<evidence type="ECO:0000313" key="3">
    <source>
        <dbReference type="Proteomes" id="UP000535543"/>
    </source>
</evidence>
<dbReference type="InterPro" id="IPR013434">
    <property type="entry name" value="CHP02611"/>
</dbReference>
<sequence length="137" mass="15423">MSDSDDSSGPWQQRRAKIAENPKNDMIYRIVIGVVGVVVLIIGIICIPFVGPGWLIVFAGLGILASEFEWAQRLLGWVKDRYDKTMEWYGRQSFIVKGVSALLTFAITIAALWLLNTFAMVGGWFGLDWPWLQSPLF</sequence>
<name>A0A848KC25_9NOCA</name>
<protein>
    <submittedName>
        <fullName evidence="2">TIGR02611 family protein</fullName>
    </submittedName>
</protein>
<keyword evidence="3" id="KW-1185">Reference proteome</keyword>
<evidence type="ECO:0000256" key="1">
    <source>
        <dbReference type="SAM" id="Phobius"/>
    </source>
</evidence>
<dbReference type="NCBIfam" id="TIGR02611">
    <property type="entry name" value="TIGR02611 family protein"/>
    <property type="match status" value="1"/>
</dbReference>
<keyword evidence="1" id="KW-0812">Transmembrane</keyword>
<dbReference type="AlphaFoldDB" id="A0A848KC25"/>
<organism evidence="2 3">
    <name type="scientific">Antrihabitans stalactiti</name>
    <dbReference type="NCBI Taxonomy" id="2584121"/>
    <lineage>
        <taxon>Bacteria</taxon>
        <taxon>Bacillati</taxon>
        <taxon>Actinomycetota</taxon>
        <taxon>Actinomycetes</taxon>
        <taxon>Mycobacteriales</taxon>
        <taxon>Nocardiaceae</taxon>
        <taxon>Antrihabitans</taxon>
    </lineage>
</organism>
<feature type="transmembrane region" description="Helical" evidence="1">
    <location>
        <begin position="27"/>
        <end position="50"/>
    </location>
</feature>
<comment type="caution">
    <text evidence="2">The sequence shown here is derived from an EMBL/GenBank/DDBJ whole genome shotgun (WGS) entry which is preliminary data.</text>
</comment>
<keyword evidence="1" id="KW-0472">Membrane</keyword>
<keyword evidence="1" id="KW-1133">Transmembrane helix</keyword>
<evidence type="ECO:0000313" key="2">
    <source>
        <dbReference type="EMBL" id="NMN93660.1"/>
    </source>
</evidence>
<dbReference type="Proteomes" id="UP000535543">
    <property type="component" value="Unassembled WGS sequence"/>
</dbReference>
<feature type="transmembrane region" description="Helical" evidence="1">
    <location>
        <begin position="99"/>
        <end position="127"/>
    </location>
</feature>
<reference evidence="2 3" key="1">
    <citation type="submission" date="2019-05" db="EMBL/GenBank/DDBJ databases">
        <authorList>
            <person name="Lee S.D."/>
        </authorList>
    </citation>
    <scope>NUCLEOTIDE SEQUENCE [LARGE SCALE GENOMIC DNA]</scope>
    <source>
        <strain evidence="2 3">YC2-7</strain>
    </source>
</reference>
<proteinExistence type="predicted"/>
<dbReference type="InterPro" id="IPR019099">
    <property type="entry name" value="Uncharacterised_PGPGW_TM"/>
</dbReference>
<gene>
    <name evidence="2" type="ORF">FGL95_01235</name>
</gene>